<organism evidence="2">
    <name type="scientific">Schizophyllum commune (strain H4-8 / FGSC 9210)</name>
    <name type="common">Split gill fungus</name>
    <dbReference type="NCBI Taxonomy" id="578458"/>
    <lineage>
        <taxon>Eukaryota</taxon>
        <taxon>Fungi</taxon>
        <taxon>Dikarya</taxon>
        <taxon>Basidiomycota</taxon>
        <taxon>Agaricomycotina</taxon>
        <taxon>Agaricomycetes</taxon>
        <taxon>Agaricomycetidae</taxon>
        <taxon>Agaricales</taxon>
        <taxon>Schizophyllaceae</taxon>
        <taxon>Schizophyllum</taxon>
    </lineage>
</organism>
<evidence type="ECO:0000313" key="1">
    <source>
        <dbReference type="EMBL" id="EFI95490.1"/>
    </source>
</evidence>
<dbReference type="RefSeq" id="XP_003030393.1">
    <property type="nucleotide sequence ID" value="XM_003030347.1"/>
</dbReference>
<keyword evidence="2" id="KW-1185">Reference proteome</keyword>
<proteinExistence type="predicted"/>
<dbReference type="InParanoid" id="D8Q8K4"/>
<dbReference type="EMBL" id="GL377308">
    <property type="protein sequence ID" value="EFI95490.1"/>
    <property type="molecule type" value="Genomic_DNA"/>
</dbReference>
<gene>
    <name evidence="1" type="ORF">SCHCODRAFT_110294</name>
</gene>
<dbReference type="KEGG" id="scm:SCHCO_02690693"/>
<protein>
    <submittedName>
        <fullName evidence="1">Uncharacterized protein</fullName>
    </submittedName>
</protein>
<accession>D8Q8K4</accession>
<feature type="non-terminal residue" evidence="1">
    <location>
        <position position="174"/>
    </location>
</feature>
<name>D8Q8K4_SCHCM</name>
<dbReference type="AlphaFoldDB" id="D8Q8K4"/>
<dbReference type="Proteomes" id="UP000007431">
    <property type="component" value="Unassembled WGS sequence"/>
</dbReference>
<sequence>MFLFTPSFSNLTFGAESITVVISVIPNVRIPQGRRFYAIVVTRRRIRWRNRYFRIFFGVDDVTFIKALDDDISVLLISPTIYLSVVLGMLIRCVHEACGNREVIDRKTISTSGHSYETAQAFPGRYLVASPRGLVQQATRLEMRNFTIMNCLSRLVRHRALSSLLTGSGNPSPS</sequence>
<dbReference type="OrthoDB" id="10378928at2759"/>
<dbReference type="VEuPathDB" id="FungiDB:SCHCODRAFT_02690693"/>
<reference evidence="1 2" key="1">
    <citation type="journal article" date="2010" name="Nat. Biotechnol.">
        <title>Genome sequence of the model mushroom Schizophyllum commune.</title>
        <authorList>
            <person name="Ohm R.A."/>
            <person name="de Jong J.F."/>
            <person name="Lugones L.G."/>
            <person name="Aerts A."/>
            <person name="Kothe E."/>
            <person name="Stajich J.E."/>
            <person name="de Vries R.P."/>
            <person name="Record E."/>
            <person name="Levasseur A."/>
            <person name="Baker S.E."/>
            <person name="Bartholomew K.A."/>
            <person name="Coutinho P.M."/>
            <person name="Erdmann S."/>
            <person name="Fowler T.J."/>
            <person name="Gathman A.C."/>
            <person name="Lombard V."/>
            <person name="Henrissat B."/>
            <person name="Knabe N."/>
            <person name="Kuees U."/>
            <person name="Lilly W.W."/>
            <person name="Lindquist E."/>
            <person name="Lucas S."/>
            <person name="Magnuson J.K."/>
            <person name="Piumi F."/>
            <person name="Raudaskoski M."/>
            <person name="Salamov A."/>
            <person name="Schmutz J."/>
            <person name="Schwarze F.W.M.R."/>
            <person name="vanKuyk P.A."/>
            <person name="Horton J.S."/>
            <person name="Grigoriev I.V."/>
            <person name="Woesten H.A.B."/>
        </authorList>
    </citation>
    <scope>NUCLEOTIDE SEQUENCE [LARGE SCALE GENOMIC DNA]</scope>
    <source>
        <strain evidence="2">H4-8 / FGSC 9210</strain>
    </source>
</reference>
<dbReference type="HOGENOM" id="CLU_1540986_0_0_1"/>
<evidence type="ECO:0000313" key="2">
    <source>
        <dbReference type="Proteomes" id="UP000007431"/>
    </source>
</evidence>
<dbReference type="GeneID" id="9591403"/>